<sequence length="100" mass="11987">MAFGLKRADLQRWKTSVKQGNISFLTHYWQDSRFPEYYSVTKVGCSDMEKLITWGEKYQLQENWIHLDKNFPHFDLLGAKQREILIAENQLEQLEKFSLM</sequence>
<dbReference type="Proteomes" id="UP000198312">
    <property type="component" value="Chromosome"/>
</dbReference>
<evidence type="ECO:0000313" key="1">
    <source>
        <dbReference type="EMBL" id="ASK63432.1"/>
    </source>
</evidence>
<dbReference type="OrthoDB" id="2361368at2"/>
<protein>
    <recommendedName>
        <fullName evidence="3">YneQ</fullName>
    </recommendedName>
</protein>
<evidence type="ECO:0000313" key="2">
    <source>
        <dbReference type="Proteomes" id="UP000198312"/>
    </source>
</evidence>
<dbReference type="EMBL" id="CP022315">
    <property type="protein sequence ID" value="ASK63432.1"/>
    <property type="molecule type" value="Genomic_DNA"/>
</dbReference>
<gene>
    <name evidence="1" type="ORF">CFK37_15340</name>
</gene>
<proteinExistence type="predicted"/>
<dbReference type="RefSeq" id="WP_089062691.1">
    <property type="nucleotide sequence ID" value="NZ_CP022315.1"/>
</dbReference>
<accession>A0A220U628</accession>
<reference evidence="1 2" key="1">
    <citation type="submission" date="2017-07" db="EMBL/GenBank/DDBJ databases">
        <title>Virgibacillus sp. LM2416.</title>
        <authorList>
            <person name="Tak E.J."/>
            <person name="Bae J.-W."/>
        </authorList>
    </citation>
    <scope>NUCLEOTIDE SEQUENCE [LARGE SCALE GENOMIC DNA]</scope>
    <source>
        <strain evidence="1 2">LM2416</strain>
    </source>
</reference>
<organism evidence="1 2">
    <name type="scientific">Virgibacillus phasianinus</name>
    <dbReference type="NCBI Taxonomy" id="2017483"/>
    <lineage>
        <taxon>Bacteria</taxon>
        <taxon>Bacillati</taxon>
        <taxon>Bacillota</taxon>
        <taxon>Bacilli</taxon>
        <taxon>Bacillales</taxon>
        <taxon>Bacillaceae</taxon>
        <taxon>Virgibacillus</taxon>
    </lineage>
</organism>
<name>A0A220U628_9BACI</name>
<dbReference type="AlphaFoldDB" id="A0A220U628"/>
<dbReference type="KEGG" id="vil:CFK37_15340"/>
<evidence type="ECO:0008006" key="3">
    <source>
        <dbReference type="Google" id="ProtNLM"/>
    </source>
</evidence>
<keyword evidence="2" id="KW-1185">Reference proteome</keyword>